<gene>
    <name evidence="3" type="ORF">ABFB10_00230</name>
</gene>
<accession>A0AAW9SMH8</accession>
<keyword evidence="1" id="KW-0732">Signal</keyword>
<dbReference type="EMBL" id="JBDNCH010000001">
    <property type="protein sequence ID" value="MEN9059693.1"/>
    <property type="molecule type" value="Genomic_DNA"/>
</dbReference>
<dbReference type="RefSeq" id="WP_347164840.1">
    <property type="nucleotide sequence ID" value="NZ_JBDNCH010000001.1"/>
</dbReference>
<dbReference type="AlphaFoldDB" id="A0AAW9SMH8"/>
<organism evidence="3 4">
    <name type="scientific">Ponticoccus litoralis</name>
    <dbReference type="NCBI Taxonomy" id="422297"/>
    <lineage>
        <taxon>Bacteria</taxon>
        <taxon>Pseudomonadati</taxon>
        <taxon>Pseudomonadota</taxon>
        <taxon>Alphaproteobacteria</taxon>
        <taxon>Rhodobacterales</taxon>
        <taxon>Roseobacteraceae</taxon>
        <taxon>Ponticoccus</taxon>
    </lineage>
</organism>
<dbReference type="InterPro" id="IPR036374">
    <property type="entry name" value="OxRdtase_Mopterin-bd_sf"/>
</dbReference>
<sequence length="170" mass="18722">MFRIARFFALFLSLSGFAARAEVQTLPAPEGPVLLTIFGNIAVTNVDETAQFDLEMLQALGETDIVTDTIWTSGSHRFTGVLLETLLAAVGAEGAEVSATAINDYTVEIPRSDATEDGPIIAYAMDGKPMSRRDKGPLWVIYPYASDPKYRTEVIYARSIWQLDRLTLDE</sequence>
<feature type="signal peptide" evidence="1">
    <location>
        <begin position="1"/>
        <end position="18"/>
    </location>
</feature>
<proteinExistence type="predicted"/>
<evidence type="ECO:0000313" key="4">
    <source>
        <dbReference type="Proteomes" id="UP001428774"/>
    </source>
</evidence>
<dbReference type="Gene3D" id="3.90.420.10">
    <property type="entry name" value="Oxidoreductase, molybdopterin-binding domain"/>
    <property type="match status" value="1"/>
</dbReference>
<dbReference type="InterPro" id="IPR000572">
    <property type="entry name" value="OxRdtase_Mopterin-bd_dom"/>
</dbReference>
<feature type="domain" description="Oxidoreductase molybdopterin-binding" evidence="2">
    <location>
        <begin position="67"/>
        <end position="143"/>
    </location>
</feature>
<name>A0AAW9SMH8_9RHOB</name>
<protein>
    <submittedName>
        <fullName evidence="3">Molybdopterin-dependent oxidoreductase</fullName>
    </submittedName>
</protein>
<evidence type="ECO:0000313" key="3">
    <source>
        <dbReference type="EMBL" id="MEN9059693.1"/>
    </source>
</evidence>
<keyword evidence="4" id="KW-1185">Reference proteome</keyword>
<dbReference type="Pfam" id="PF00174">
    <property type="entry name" value="Oxidored_molyb"/>
    <property type="match status" value="1"/>
</dbReference>
<dbReference type="SUPFAM" id="SSF56524">
    <property type="entry name" value="Oxidoreductase molybdopterin-binding domain"/>
    <property type="match status" value="1"/>
</dbReference>
<evidence type="ECO:0000259" key="2">
    <source>
        <dbReference type="Pfam" id="PF00174"/>
    </source>
</evidence>
<reference evidence="3 4" key="1">
    <citation type="submission" date="2024-05" db="EMBL/GenBank/DDBJ databases">
        <title>Genome sequence of Ponticoccus litoralis KCCM 90028.</title>
        <authorList>
            <person name="Kim J.M."/>
            <person name="Lee J.K."/>
            <person name="Choi B.J."/>
            <person name="Bayburt H."/>
            <person name="Baek J.H."/>
            <person name="Jeon C.O."/>
        </authorList>
    </citation>
    <scope>NUCLEOTIDE SEQUENCE [LARGE SCALE GENOMIC DNA]</scope>
    <source>
        <strain evidence="3 4">KCCM 90028</strain>
    </source>
</reference>
<feature type="chain" id="PRO_5043948187" evidence="1">
    <location>
        <begin position="19"/>
        <end position="170"/>
    </location>
</feature>
<evidence type="ECO:0000256" key="1">
    <source>
        <dbReference type="SAM" id="SignalP"/>
    </source>
</evidence>
<comment type="caution">
    <text evidence="3">The sequence shown here is derived from an EMBL/GenBank/DDBJ whole genome shotgun (WGS) entry which is preliminary data.</text>
</comment>
<dbReference type="Proteomes" id="UP001428774">
    <property type="component" value="Unassembled WGS sequence"/>
</dbReference>